<accession>A0A6I4UWK6</accession>
<protein>
    <submittedName>
        <fullName evidence="3">Type II toxin-antitoxin system ParD family antitoxin</fullName>
    </submittedName>
</protein>
<evidence type="ECO:0000256" key="2">
    <source>
        <dbReference type="ARBA" id="ARBA00022649"/>
    </source>
</evidence>
<dbReference type="Proteomes" id="UP000469159">
    <property type="component" value="Unassembled WGS sequence"/>
</dbReference>
<dbReference type="InterPro" id="IPR010985">
    <property type="entry name" value="Ribbon_hlx_hlx"/>
</dbReference>
<sequence>MAAARSAKPVTVTLGPLSDMVRERVESGRYSSASEVLRAGLRALEREEAALDEMLKKMVQETLADPGELIPHEDVFAHLDDLHRQRTGS</sequence>
<proteinExistence type="inferred from homology"/>
<dbReference type="RefSeq" id="WP_160746796.1">
    <property type="nucleotide sequence ID" value="NZ_WTYK01000005.1"/>
</dbReference>
<dbReference type="CDD" id="cd22231">
    <property type="entry name" value="RHH_NikR_HicB-like"/>
    <property type="match status" value="1"/>
</dbReference>
<evidence type="ECO:0000256" key="1">
    <source>
        <dbReference type="ARBA" id="ARBA00008580"/>
    </source>
</evidence>
<dbReference type="PANTHER" id="PTHR36582">
    <property type="entry name" value="ANTITOXIN PARD"/>
    <property type="match status" value="1"/>
</dbReference>
<dbReference type="Gene3D" id="6.10.10.120">
    <property type="entry name" value="Antitoxin ParD1-like"/>
    <property type="match status" value="1"/>
</dbReference>
<reference evidence="3 4" key="1">
    <citation type="submission" date="2019-12" db="EMBL/GenBank/DDBJ databases">
        <title>Genomic-based taxomic classification of the family Erythrobacteraceae.</title>
        <authorList>
            <person name="Xu L."/>
        </authorList>
    </citation>
    <scope>NUCLEOTIDE SEQUENCE [LARGE SCALE GENOMIC DNA]</scope>
    <source>
        <strain evidence="3 4">MCCC 1K02066</strain>
    </source>
</reference>
<dbReference type="EMBL" id="WTYK01000005">
    <property type="protein sequence ID" value="MXP41933.1"/>
    <property type="molecule type" value="Genomic_DNA"/>
</dbReference>
<gene>
    <name evidence="3" type="ORF">GRI75_09810</name>
</gene>
<dbReference type="InterPro" id="IPR038296">
    <property type="entry name" value="ParD_sf"/>
</dbReference>
<dbReference type="Pfam" id="PF03693">
    <property type="entry name" value="ParD_antitoxin"/>
    <property type="match status" value="1"/>
</dbReference>
<keyword evidence="2" id="KW-1277">Toxin-antitoxin system</keyword>
<dbReference type="PANTHER" id="PTHR36582:SF2">
    <property type="entry name" value="ANTITOXIN PARD"/>
    <property type="match status" value="1"/>
</dbReference>
<evidence type="ECO:0000313" key="4">
    <source>
        <dbReference type="Proteomes" id="UP000469159"/>
    </source>
</evidence>
<dbReference type="SUPFAM" id="SSF47598">
    <property type="entry name" value="Ribbon-helix-helix"/>
    <property type="match status" value="1"/>
</dbReference>
<comment type="similarity">
    <text evidence="1">Belongs to the ParD antitoxin family.</text>
</comment>
<dbReference type="NCBIfam" id="TIGR02606">
    <property type="entry name" value="antidote_CC2985"/>
    <property type="match status" value="1"/>
</dbReference>
<dbReference type="AlphaFoldDB" id="A0A6I4UWK6"/>
<name>A0A6I4UWK6_9SPHN</name>
<dbReference type="InterPro" id="IPR022789">
    <property type="entry name" value="ParD"/>
</dbReference>
<dbReference type="GO" id="GO:0006355">
    <property type="term" value="P:regulation of DNA-templated transcription"/>
    <property type="evidence" value="ECO:0007669"/>
    <property type="project" value="InterPro"/>
</dbReference>
<evidence type="ECO:0000313" key="3">
    <source>
        <dbReference type="EMBL" id="MXP41933.1"/>
    </source>
</evidence>
<keyword evidence="4" id="KW-1185">Reference proteome</keyword>
<comment type="caution">
    <text evidence="3">The sequence shown here is derived from an EMBL/GenBank/DDBJ whole genome shotgun (WGS) entry which is preliminary data.</text>
</comment>
<organism evidence="3 4">
    <name type="scientific">Croceibacterium soli</name>
    <dbReference type="NCBI Taxonomy" id="1739690"/>
    <lineage>
        <taxon>Bacteria</taxon>
        <taxon>Pseudomonadati</taxon>
        <taxon>Pseudomonadota</taxon>
        <taxon>Alphaproteobacteria</taxon>
        <taxon>Sphingomonadales</taxon>
        <taxon>Erythrobacteraceae</taxon>
        <taxon>Croceibacterium</taxon>
    </lineage>
</organism>